<keyword evidence="9" id="KW-1185">Reference proteome</keyword>
<reference evidence="8 9" key="1">
    <citation type="submission" date="2023-05" db="EMBL/GenBank/DDBJ databases">
        <title>Streptantibioticus silvisoli sp. nov., acidotolerant actinomycetes 1 from pine litter.</title>
        <authorList>
            <person name="Swiecimska M."/>
            <person name="Golinska P."/>
            <person name="Sangal V."/>
            <person name="Wachnowicz B."/>
            <person name="Goodfellow M."/>
        </authorList>
    </citation>
    <scope>NUCLEOTIDE SEQUENCE</scope>
    <source>
        <strain evidence="8">SL13</strain>
        <strain evidence="7 9">SL54</strain>
    </source>
</reference>
<dbReference type="RefSeq" id="WP_271314245.1">
    <property type="nucleotide sequence ID" value="NZ_JAAGKO020000062.1"/>
</dbReference>
<dbReference type="Pfam" id="PF00440">
    <property type="entry name" value="TetR_N"/>
    <property type="match status" value="1"/>
</dbReference>
<dbReference type="GO" id="GO:0003700">
    <property type="term" value="F:DNA-binding transcription factor activity"/>
    <property type="evidence" value="ECO:0007669"/>
    <property type="project" value="TreeGrafter"/>
</dbReference>
<protein>
    <submittedName>
        <fullName evidence="8">TetR family transcriptional regulator</fullName>
    </submittedName>
</protein>
<dbReference type="EMBL" id="JABXJJ020000054">
    <property type="protein sequence ID" value="MDI5973908.1"/>
    <property type="molecule type" value="Genomic_DNA"/>
</dbReference>
<evidence type="ECO:0000259" key="6">
    <source>
        <dbReference type="PROSITE" id="PS50977"/>
    </source>
</evidence>
<organism evidence="8">
    <name type="scientific">Streptantibioticus silvisoli</name>
    <dbReference type="NCBI Taxonomy" id="2705255"/>
    <lineage>
        <taxon>Bacteria</taxon>
        <taxon>Bacillati</taxon>
        <taxon>Actinomycetota</taxon>
        <taxon>Actinomycetes</taxon>
        <taxon>Kitasatosporales</taxon>
        <taxon>Streptomycetaceae</taxon>
        <taxon>Streptantibioticus</taxon>
    </lineage>
</organism>
<dbReference type="InterPro" id="IPR009057">
    <property type="entry name" value="Homeodomain-like_sf"/>
</dbReference>
<evidence type="ECO:0000256" key="3">
    <source>
        <dbReference type="ARBA" id="ARBA00023163"/>
    </source>
</evidence>
<dbReference type="EMBL" id="JAAGKO020000062">
    <property type="protein sequence ID" value="MDI5966816.1"/>
    <property type="molecule type" value="Genomic_DNA"/>
</dbReference>
<name>A0AA90H4E0_9ACTN</name>
<evidence type="ECO:0000256" key="2">
    <source>
        <dbReference type="ARBA" id="ARBA00023125"/>
    </source>
</evidence>
<comment type="caution">
    <text evidence="8">The sequence shown here is derived from an EMBL/GenBank/DDBJ whole genome shotgun (WGS) entry which is preliminary data.</text>
</comment>
<dbReference type="PROSITE" id="PS50977">
    <property type="entry name" value="HTH_TETR_2"/>
    <property type="match status" value="1"/>
</dbReference>
<dbReference type="SUPFAM" id="SSF46689">
    <property type="entry name" value="Homeodomain-like"/>
    <property type="match status" value="1"/>
</dbReference>
<dbReference type="GO" id="GO:0000976">
    <property type="term" value="F:transcription cis-regulatory region binding"/>
    <property type="evidence" value="ECO:0007669"/>
    <property type="project" value="TreeGrafter"/>
</dbReference>
<evidence type="ECO:0000313" key="9">
    <source>
        <dbReference type="Proteomes" id="UP001156398"/>
    </source>
</evidence>
<dbReference type="InterPro" id="IPR001647">
    <property type="entry name" value="HTH_TetR"/>
</dbReference>
<dbReference type="PRINTS" id="PR00455">
    <property type="entry name" value="HTHTETR"/>
</dbReference>
<gene>
    <name evidence="7" type="ORF">POF43_029490</name>
    <name evidence="8" type="ORF">POF50_031975</name>
</gene>
<feature type="DNA-binding region" description="H-T-H motif" evidence="4">
    <location>
        <begin position="81"/>
        <end position="100"/>
    </location>
</feature>
<dbReference type="InterPro" id="IPR036271">
    <property type="entry name" value="Tet_transcr_reg_TetR-rel_C_sf"/>
</dbReference>
<sequence length="236" mass="24066">MAKGPALKSGPAARNGSAPKKGGPAAKNGPAGARKKAADGGRGAGNAPAVARRRNDAQASRASLVKAAAELFDARGYEGATIREIGDRAGVDTALIARYFGGKEGLYLAALAQDPGPVAAGGDPDSVVSGLLAGAEQRPHRPMTLAMVSPTLTDSLREQVRPLIESRLTVPLTDWLRRAGAPDPELRAQLLVGVAVGISLTRAGGTLPALSAAGPEEIRALLDPLIDEVRRPGGRS</sequence>
<dbReference type="Proteomes" id="UP001156398">
    <property type="component" value="Unassembled WGS sequence"/>
</dbReference>
<dbReference type="Pfam" id="PF17920">
    <property type="entry name" value="TetR_C_16"/>
    <property type="match status" value="1"/>
</dbReference>
<keyword evidence="3" id="KW-0804">Transcription</keyword>
<evidence type="ECO:0000256" key="1">
    <source>
        <dbReference type="ARBA" id="ARBA00023015"/>
    </source>
</evidence>
<keyword evidence="2 4" id="KW-0238">DNA-binding</keyword>
<evidence type="ECO:0000313" key="7">
    <source>
        <dbReference type="EMBL" id="MDI5966816.1"/>
    </source>
</evidence>
<dbReference type="AlphaFoldDB" id="A0AA90H4E0"/>
<dbReference type="Gene3D" id="1.10.357.10">
    <property type="entry name" value="Tetracycline Repressor, domain 2"/>
    <property type="match status" value="1"/>
</dbReference>
<proteinExistence type="predicted"/>
<feature type="compositionally biased region" description="Low complexity" evidence="5">
    <location>
        <begin position="16"/>
        <end position="32"/>
    </location>
</feature>
<feature type="domain" description="HTH tetR-type" evidence="6">
    <location>
        <begin position="58"/>
        <end position="118"/>
    </location>
</feature>
<accession>A0AA90H4E0</accession>
<dbReference type="PANTHER" id="PTHR30055:SF234">
    <property type="entry name" value="HTH-TYPE TRANSCRIPTIONAL REGULATOR BETI"/>
    <property type="match status" value="1"/>
</dbReference>
<dbReference type="PANTHER" id="PTHR30055">
    <property type="entry name" value="HTH-TYPE TRANSCRIPTIONAL REGULATOR RUTR"/>
    <property type="match status" value="1"/>
</dbReference>
<evidence type="ECO:0000256" key="5">
    <source>
        <dbReference type="SAM" id="MobiDB-lite"/>
    </source>
</evidence>
<dbReference type="InterPro" id="IPR050109">
    <property type="entry name" value="HTH-type_TetR-like_transc_reg"/>
</dbReference>
<evidence type="ECO:0000313" key="8">
    <source>
        <dbReference type="EMBL" id="MDI5973908.1"/>
    </source>
</evidence>
<evidence type="ECO:0000256" key="4">
    <source>
        <dbReference type="PROSITE-ProRule" id="PRU00335"/>
    </source>
</evidence>
<dbReference type="SUPFAM" id="SSF48498">
    <property type="entry name" value="Tetracyclin repressor-like, C-terminal domain"/>
    <property type="match status" value="1"/>
</dbReference>
<dbReference type="InterPro" id="IPR041678">
    <property type="entry name" value="TetR_C_16"/>
</dbReference>
<keyword evidence="1" id="KW-0805">Transcription regulation</keyword>
<feature type="region of interest" description="Disordered" evidence="5">
    <location>
        <begin position="1"/>
        <end position="56"/>
    </location>
</feature>